<dbReference type="OrthoDB" id="185373at2759"/>
<dbReference type="EMBL" id="PQIB02000005">
    <property type="protein sequence ID" value="RLN20050.1"/>
    <property type="molecule type" value="Genomic_DNA"/>
</dbReference>
<dbReference type="GO" id="GO:0009451">
    <property type="term" value="P:RNA modification"/>
    <property type="evidence" value="ECO:0007669"/>
    <property type="project" value="InterPro"/>
</dbReference>
<dbReference type="Gene3D" id="1.25.40.10">
    <property type="entry name" value="Tetratricopeptide repeat domain"/>
    <property type="match status" value="1"/>
</dbReference>
<dbReference type="InterPro" id="IPR011990">
    <property type="entry name" value="TPR-like_helical_dom_sf"/>
</dbReference>
<comment type="caution">
    <text evidence="4">The sequence shown here is derived from an EMBL/GenBank/DDBJ whole genome shotgun (WGS) entry which is preliminary data.</text>
</comment>
<dbReference type="InterPro" id="IPR002885">
    <property type="entry name" value="PPR_rpt"/>
</dbReference>
<name>A0A3L6SG82_PANMI</name>
<evidence type="ECO:0000256" key="2">
    <source>
        <dbReference type="ARBA" id="ARBA00022946"/>
    </source>
</evidence>
<feature type="repeat" description="PPR" evidence="3">
    <location>
        <begin position="50"/>
        <end position="84"/>
    </location>
</feature>
<dbReference type="Pfam" id="PF01535">
    <property type="entry name" value="PPR"/>
    <property type="match status" value="2"/>
</dbReference>
<dbReference type="InterPro" id="IPR046848">
    <property type="entry name" value="E_motif"/>
</dbReference>
<dbReference type="InterPro" id="IPR046960">
    <property type="entry name" value="PPR_At4g14850-like_plant"/>
</dbReference>
<evidence type="ECO:0000256" key="1">
    <source>
        <dbReference type="ARBA" id="ARBA00022737"/>
    </source>
</evidence>
<dbReference type="GO" id="GO:0003723">
    <property type="term" value="F:RNA binding"/>
    <property type="evidence" value="ECO:0007669"/>
    <property type="project" value="InterPro"/>
</dbReference>
<proteinExistence type="predicted"/>
<feature type="repeat" description="PPR" evidence="3">
    <location>
        <begin position="85"/>
        <end position="119"/>
    </location>
</feature>
<dbReference type="Proteomes" id="UP000275267">
    <property type="component" value="Unassembled WGS sequence"/>
</dbReference>
<dbReference type="Pfam" id="PF20431">
    <property type="entry name" value="E_motif"/>
    <property type="match status" value="1"/>
</dbReference>
<evidence type="ECO:0000313" key="5">
    <source>
        <dbReference type="Proteomes" id="UP000275267"/>
    </source>
</evidence>
<keyword evidence="1" id="KW-0677">Repeat</keyword>
<dbReference type="FunFam" id="1.25.40.10:FF:000184">
    <property type="entry name" value="Pentatricopeptide repeat-containing protein, chloroplastic"/>
    <property type="match status" value="1"/>
</dbReference>
<reference evidence="5" key="1">
    <citation type="journal article" date="2019" name="Nat. Commun.">
        <title>The genome of broomcorn millet.</title>
        <authorList>
            <person name="Zou C."/>
            <person name="Miki D."/>
            <person name="Li D."/>
            <person name="Tang Q."/>
            <person name="Xiao L."/>
            <person name="Rajput S."/>
            <person name="Deng P."/>
            <person name="Jia W."/>
            <person name="Huang R."/>
            <person name="Zhang M."/>
            <person name="Sun Y."/>
            <person name="Hu J."/>
            <person name="Fu X."/>
            <person name="Schnable P.S."/>
            <person name="Li F."/>
            <person name="Zhang H."/>
            <person name="Feng B."/>
            <person name="Zhu X."/>
            <person name="Liu R."/>
            <person name="Schnable J.C."/>
            <person name="Zhu J.-K."/>
            <person name="Zhang H."/>
        </authorList>
    </citation>
    <scope>NUCLEOTIDE SEQUENCE [LARGE SCALE GENOMIC DNA]</scope>
</reference>
<dbReference type="STRING" id="4540.A0A3L6SG82"/>
<dbReference type="Pfam" id="PF13041">
    <property type="entry name" value="PPR_2"/>
    <property type="match status" value="1"/>
</dbReference>
<sequence length="267" mass="29322">MDLGWWVHEFARRKGLDRRANVATALIDMYSKCGNANEAMRVFNQLKPKEVTCWNAIINGLAVNGYPREALGLFEEMRRNGISPNSVTMIGVLSACSHGGLVDEGKQWFQEMEVLGISKKVEHYGCMVDLLGCCGYLSEAMELIGKMPSGPNGIVLSSLLFACACHGAVDMAESVMKRVVEVEPRNIGNYIIMRNLYAAKKMWHDALNMKDEIHKLGGKKEAGCSLVEIGTSVSEFVSGTRLIQSGSGCLQLHMGVPTDFDFTGHII</sequence>
<protein>
    <submittedName>
        <fullName evidence="4">Pentatricopeptide repeat-containing protein</fullName>
    </submittedName>
</protein>
<dbReference type="PANTHER" id="PTHR47926:SF437">
    <property type="entry name" value="PENTACOTRIPEPTIDE-REPEAT REGION OF PRORP DOMAIN-CONTAINING PROTEIN"/>
    <property type="match status" value="1"/>
</dbReference>
<dbReference type="AlphaFoldDB" id="A0A3L6SG82"/>
<keyword evidence="5" id="KW-1185">Reference proteome</keyword>
<accession>A0A3L6SG82</accession>
<organism evidence="4 5">
    <name type="scientific">Panicum miliaceum</name>
    <name type="common">Proso millet</name>
    <name type="synonym">Broomcorn millet</name>
    <dbReference type="NCBI Taxonomy" id="4540"/>
    <lineage>
        <taxon>Eukaryota</taxon>
        <taxon>Viridiplantae</taxon>
        <taxon>Streptophyta</taxon>
        <taxon>Embryophyta</taxon>
        <taxon>Tracheophyta</taxon>
        <taxon>Spermatophyta</taxon>
        <taxon>Magnoliopsida</taxon>
        <taxon>Liliopsida</taxon>
        <taxon>Poales</taxon>
        <taxon>Poaceae</taxon>
        <taxon>PACMAD clade</taxon>
        <taxon>Panicoideae</taxon>
        <taxon>Panicodae</taxon>
        <taxon>Paniceae</taxon>
        <taxon>Panicinae</taxon>
        <taxon>Panicum</taxon>
        <taxon>Panicum sect. Panicum</taxon>
    </lineage>
</organism>
<dbReference type="PROSITE" id="PS51375">
    <property type="entry name" value="PPR"/>
    <property type="match status" value="2"/>
</dbReference>
<keyword evidence="2" id="KW-0809">Transit peptide</keyword>
<evidence type="ECO:0000313" key="4">
    <source>
        <dbReference type="EMBL" id="RLN20050.1"/>
    </source>
</evidence>
<dbReference type="SUPFAM" id="SSF48452">
    <property type="entry name" value="TPR-like"/>
    <property type="match status" value="1"/>
</dbReference>
<dbReference type="PANTHER" id="PTHR47926">
    <property type="entry name" value="PENTATRICOPEPTIDE REPEAT-CONTAINING PROTEIN"/>
    <property type="match status" value="1"/>
</dbReference>
<gene>
    <name evidence="4" type="ORF">C2845_PM02G19930</name>
</gene>
<dbReference type="NCBIfam" id="TIGR00756">
    <property type="entry name" value="PPR"/>
    <property type="match status" value="1"/>
</dbReference>
<evidence type="ECO:0000256" key="3">
    <source>
        <dbReference type="PROSITE-ProRule" id="PRU00708"/>
    </source>
</evidence>